<comment type="similarity">
    <text evidence="1">Belongs to the membrane fusion protein (MFP) (TC 8.A.1) family.</text>
</comment>
<dbReference type="Gene3D" id="2.40.30.170">
    <property type="match status" value="1"/>
</dbReference>
<dbReference type="NCBIfam" id="TIGR01730">
    <property type="entry name" value="RND_mfp"/>
    <property type="match status" value="1"/>
</dbReference>
<accession>W4LUV1</accession>
<dbReference type="Pfam" id="PF25973">
    <property type="entry name" value="BSH_CzcB"/>
    <property type="match status" value="1"/>
</dbReference>
<dbReference type="HOGENOM" id="CLU_018816_1_4_7"/>
<dbReference type="Pfam" id="PF25989">
    <property type="entry name" value="YknX_C"/>
    <property type="match status" value="1"/>
</dbReference>
<dbReference type="EMBL" id="AZHW01000257">
    <property type="protein sequence ID" value="ETX01222.1"/>
    <property type="molecule type" value="Genomic_DNA"/>
</dbReference>
<feature type="coiled-coil region" evidence="2">
    <location>
        <begin position="95"/>
        <end position="217"/>
    </location>
</feature>
<comment type="caution">
    <text evidence="6">The sequence shown here is derived from an EMBL/GenBank/DDBJ whole genome shotgun (WGS) entry which is preliminary data.</text>
</comment>
<feature type="domain" description="YknX-like C-terminal permuted SH3-like" evidence="5">
    <location>
        <begin position="332"/>
        <end position="399"/>
    </location>
</feature>
<dbReference type="SUPFAM" id="SSF111369">
    <property type="entry name" value="HlyD-like secretion proteins"/>
    <property type="match status" value="2"/>
</dbReference>
<dbReference type="InterPro" id="IPR006143">
    <property type="entry name" value="RND_pump_MFP"/>
</dbReference>
<organism evidence="6 7">
    <name type="scientific">Entotheonella factor</name>
    <dbReference type="NCBI Taxonomy" id="1429438"/>
    <lineage>
        <taxon>Bacteria</taxon>
        <taxon>Pseudomonadati</taxon>
        <taxon>Nitrospinota/Tectimicrobiota group</taxon>
        <taxon>Candidatus Tectimicrobiota</taxon>
        <taxon>Candidatus Entotheonellia</taxon>
        <taxon>Candidatus Entotheonellales</taxon>
        <taxon>Candidatus Entotheonellaceae</taxon>
        <taxon>Candidatus Entotheonella</taxon>
    </lineage>
</organism>
<feature type="domain" description="CusB-like beta-barrel" evidence="3">
    <location>
        <begin position="256"/>
        <end position="323"/>
    </location>
</feature>
<name>W4LUV1_ENTF1</name>
<dbReference type="InterPro" id="IPR058792">
    <property type="entry name" value="Beta-barrel_RND_2"/>
</dbReference>
<reference evidence="6 7" key="1">
    <citation type="journal article" date="2014" name="Nature">
        <title>An environmental bacterial taxon with a large and distinct metabolic repertoire.</title>
        <authorList>
            <person name="Wilson M.C."/>
            <person name="Mori T."/>
            <person name="Ruckert C."/>
            <person name="Uria A.R."/>
            <person name="Helf M.J."/>
            <person name="Takada K."/>
            <person name="Gernert C."/>
            <person name="Steffens U.A."/>
            <person name="Heycke N."/>
            <person name="Schmitt S."/>
            <person name="Rinke C."/>
            <person name="Helfrich E.J."/>
            <person name="Brachmann A.O."/>
            <person name="Gurgui C."/>
            <person name="Wakimoto T."/>
            <person name="Kracht M."/>
            <person name="Crusemann M."/>
            <person name="Hentschel U."/>
            <person name="Abe I."/>
            <person name="Matsunaga S."/>
            <person name="Kalinowski J."/>
            <person name="Takeyama H."/>
            <person name="Piel J."/>
        </authorList>
    </citation>
    <scope>NUCLEOTIDE SEQUENCE [LARGE SCALE GENOMIC DNA]</scope>
    <source>
        <strain evidence="7">TSY1</strain>
    </source>
</reference>
<dbReference type="FunFam" id="2.40.30.170:FF:000010">
    <property type="entry name" value="Efflux RND transporter periplasmic adaptor subunit"/>
    <property type="match status" value="1"/>
</dbReference>
<dbReference type="Gene3D" id="2.40.420.20">
    <property type="match status" value="1"/>
</dbReference>
<keyword evidence="2" id="KW-0175">Coiled coil</keyword>
<evidence type="ECO:0000256" key="1">
    <source>
        <dbReference type="ARBA" id="ARBA00009477"/>
    </source>
</evidence>
<dbReference type="InterPro" id="IPR058637">
    <property type="entry name" value="YknX-like_C"/>
</dbReference>
<sequence>MWLFALCLLGCGSPTGNSSTTGQTQAAQTVSTAPDVIPVEVVPVKLEAMASFLRGTATLESDDEIRILAEAAGRTTQVAVEEGDRVEQHHILAQLDDREAQLRVERAKVQLAEAKTAFTSLVRLDQQEAELSLRGARVAAVEARENYRRAENMAKAGLISQEELEAKQTQRETAEVALQKEEVRLQYKTIDDARYRYERAQIELKEAELQLQFTTVKAPIAGVVSERQVARGQFVQKNQHLFTVVDPQRLLARTFLPEKFSSQVTLGQDAYVETEALQAERFAARVKLISPVVEAESGTFKVTVELLNPPPTLKPGMFATVLITVAERDQTLVIPKRALTLDSSRPTVYRLEKGRARRVPLKIGLSDNDRIEVLSGLTEGDQIIVVGQEKLLDEMRVKVVGNEPKG</sequence>
<evidence type="ECO:0000313" key="6">
    <source>
        <dbReference type="EMBL" id="ETX01222.1"/>
    </source>
</evidence>
<evidence type="ECO:0000259" key="4">
    <source>
        <dbReference type="Pfam" id="PF25973"/>
    </source>
</evidence>
<evidence type="ECO:0000313" key="7">
    <source>
        <dbReference type="Proteomes" id="UP000019141"/>
    </source>
</evidence>
<dbReference type="AlphaFoldDB" id="W4LUV1"/>
<dbReference type="Proteomes" id="UP000019141">
    <property type="component" value="Unassembled WGS sequence"/>
</dbReference>
<keyword evidence="7" id="KW-1185">Reference proteome</keyword>
<dbReference type="PANTHER" id="PTHR30469:SF38">
    <property type="entry name" value="HLYD FAMILY SECRETION PROTEIN"/>
    <property type="match status" value="1"/>
</dbReference>
<protein>
    <submittedName>
        <fullName evidence="6">Uncharacterized protein</fullName>
    </submittedName>
</protein>
<dbReference type="Pfam" id="PF25954">
    <property type="entry name" value="Beta-barrel_RND_2"/>
    <property type="match status" value="1"/>
</dbReference>
<dbReference type="InterPro" id="IPR058647">
    <property type="entry name" value="BSH_CzcB-like"/>
</dbReference>
<dbReference type="GO" id="GO:0015562">
    <property type="term" value="F:efflux transmembrane transporter activity"/>
    <property type="evidence" value="ECO:0007669"/>
    <property type="project" value="TreeGrafter"/>
</dbReference>
<feature type="domain" description="CzcB-like barrel-sandwich hybrid" evidence="4">
    <location>
        <begin position="66"/>
        <end position="246"/>
    </location>
</feature>
<dbReference type="PANTHER" id="PTHR30469">
    <property type="entry name" value="MULTIDRUG RESISTANCE PROTEIN MDTA"/>
    <property type="match status" value="1"/>
</dbReference>
<dbReference type="Gene3D" id="2.40.50.100">
    <property type="match status" value="1"/>
</dbReference>
<dbReference type="Gene3D" id="1.10.287.470">
    <property type="entry name" value="Helix hairpin bin"/>
    <property type="match status" value="1"/>
</dbReference>
<dbReference type="GO" id="GO:1990281">
    <property type="term" value="C:efflux pump complex"/>
    <property type="evidence" value="ECO:0007669"/>
    <property type="project" value="TreeGrafter"/>
</dbReference>
<evidence type="ECO:0000259" key="5">
    <source>
        <dbReference type="Pfam" id="PF25989"/>
    </source>
</evidence>
<proteinExistence type="inferred from homology"/>
<evidence type="ECO:0000256" key="2">
    <source>
        <dbReference type="SAM" id="Coils"/>
    </source>
</evidence>
<gene>
    <name evidence="6" type="ORF">ETSY1_08200</name>
</gene>
<evidence type="ECO:0000259" key="3">
    <source>
        <dbReference type="Pfam" id="PF25954"/>
    </source>
</evidence>